<dbReference type="InterPro" id="IPR036397">
    <property type="entry name" value="RNaseH_sf"/>
</dbReference>
<dbReference type="GO" id="GO:0005634">
    <property type="term" value="C:nucleus"/>
    <property type="evidence" value="ECO:0007669"/>
    <property type="project" value="UniProtKB-SubCell"/>
</dbReference>
<dbReference type="Gene3D" id="3.30.420.10">
    <property type="entry name" value="Ribonuclease H-like superfamily/Ribonuclease H"/>
    <property type="match status" value="1"/>
</dbReference>
<dbReference type="Proteomes" id="UP000499080">
    <property type="component" value="Unassembled WGS sequence"/>
</dbReference>
<reference evidence="4 5" key="1">
    <citation type="journal article" date="2019" name="Sci. Rep.">
        <title>Orb-weaving spider Araneus ventricosus genome elucidates the spidroin gene catalogue.</title>
        <authorList>
            <person name="Kono N."/>
            <person name="Nakamura H."/>
            <person name="Ohtoshi R."/>
            <person name="Moran D.A.P."/>
            <person name="Shinohara A."/>
            <person name="Yoshida Y."/>
            <person name="Fujiwara M."/>
            <person name="Mori M."/>
            <person name="Tomita M."/>
            <person name="Arakawa K."/>
        </authorList>
    </citation>
    <scope>NUCLEOTIDE SEQUENCE [LARGE SCALE GENOMIC DNA]</scope>
</reference>
<dbReference type="InterPro" id="IPR009057">
    <property type="entry name" value="Homeodomain-like_sf"/>
</dbReference>
<evidence type="ECO:0000313" key="4">
    <source>
        <dbReference type="EMBL" id="GBL99942.1"/>
    </source>
</evidence>
<evidence type="ECO:0000313" key="5">
    <source>
        <dbReference type="Proteomes" id="UP000499080"/>
    </source>
</evidence>
<dbReference type="EMBL" id="BGPR01000152">
    <property type="protein sequence ID" value="GBL99942.1"/>
    <property type="molecule type" value="Genomic_DNA"/>
</dbReference>
<dbReference type="Pfam" id="PF01498">
    <property type="entry name" value="HTH_Tnp_Tc3_2"/>
    <property type="match status" value="1"/>
</dbReference>
<dbReference type="GO" id="GO:0006313">
    <property type="term" value="P:DNA transposition"/>
    <property type="evidence" value="ECO:0007669"/>
    <property type="project" value="InterPro"/>
</dbReference>
<dbReference type="GO" id="GO:0003677">
    <property type="term" value="F:DNA binding"/>
    <property type="evidence" value="ECO:0007669"/>
    <property type="project" value="InterPro"/>
</dbReference>
<dbReference type="SUPFAM" id="SSF46689">
    <property type="entry name" value="Homeodomain-like"/>
    <property type="match status" value="1"/>
</dbReference>
<dbReference type="GO" id="GO:0015074">
    <property type="term" value="P:DNA integration"/>
    <property type="evidence" value="ECO:0007669"/>
    <property type="project" value="InterPro"/>
</dbReference>
<dbReference type="AlphaFoldDB" id="A0A4Y2C6E5"/>
<accession>A0A4Y2C6E5</accession>
<feature type="domain" description="Transposase Tc1-like" evidence="3">
    <location>
        <begin position="75"/>
        <end position="141"/>
    </location>
</feature>
<feature type="region of interest" description="Disordered" evidence="2">
    <location>
        <begin position="54"/>
        <end position="73"/>
    </location>
</feature>
<name>A0A4Y2C6E5_ARAVE</name>
<proteinExistence type="predicted"/>
<sequence length="308" mass="34764">MPLRRRRSRYQHLTEFGRGRVVGLREGGSSFCDIAERLDRNVSTAHDCCHQWSREGTASRRPGSEQSCGTTEREDRHVRRMAAAHRTASAAKIRAAVGITVTQRTVTYRLLQGQLRARRPVGCIPLTPNHCRLRHEWCQARAHWRAEGISVVFSDESRFCLGASDGRVLQEHPRVYPTHSDCKFVRQSGYSTCCTAIHEQHSRGQGGVFQQDNSRPNTAVVTRHALQTVDTLPWSARSPDLSPIEHVRDIIGGQLQRHPQPVITVPVLTDQAQQAWNSIPQTGIRHLHDSMYTRLHACIQNSGVYTGY</sequence>
<protein>
    <recommendedName>
        <fullName evidence="3">Transposase Tc1-like domain-containing protein</fullName>
    </recommendedName>
</protein>
<evidence type="ECO:0000256" key="2">
    <source>
        <dbReference type="SAM" id="MobiDB-lite"/>
    </source>
</evidence>
<evidence type="ECO:0000259" key="3">
    <source>
        <dbReference type="Pfam" id="PF01498"/>
    </source>
</evidence>
<evidence type="ECO:0000256" key="1">
    <source>
        <dbReference type="ARBA" id="ARBA00004123"/>
    </source>
</evidence>
<gene>
    <name evidence="4" type="ORF">AVEN_19431_1</name>
</gene>
<organism evidence="4 5">
    <name type="scientific">Araneus ventricosus</name>
    <name type="common">Orbweaver spider</name>
    <name type="synonym">Epeira ventricosa</name>
    <dbReference type="NCBI Taxonomy" id="182803"/>
    <lineage>
        <taxon>Eukaryota</taxon>
        <taxon>Metazoa</taxon>
        <taxon>Ecdysozoa</taxon>
        <taxon>Arthropoda</taxon>
        <taxon>Chelicerata</taxon>
        <taxon>Arachnida</taxon>
        <taxon>Araneae</taxon>
        <taxon>Araneomorphae</taxon>
        <taxon>Entelegynae</taxon>
        <taxon>Araneoidea</taxon>
        <taxon>Araneidae</taxon>
        <taxon>Araneus</taxon>
    </lineage>
</organism>
<comment type="subcellular location">
    <subcellularLocation>
        <location evidence="1">Nucleus</location>
    </subcellularLocation>
</comment>
<comment type="caution">
    <text evidence="4">The sequence shown here is derived from an EMBL/GenBank/DDBJ whole genome shotgun (WGS) entry which is preliminary data.</text>
</comment>
<dbReference type="InterPro" id="IPR002492">
    <property type="entry name" value="Transposase_Tc1-like"/>
</dbReference>
<keyword evidence="5" id="KW-1185">Reference proteome</keyword>